<dbReference type="AlphaFoldDB" id="A0A6N2M0A6"/>
<reference evidence="1" key="1">
    <citation type="submission" date="2019-03" db="EMBL/GenBank/DDBJ databases">
        <authorList>
            <person name="Mank J."/>
            <person name="Almeida P."/>
        </authorList>
    </citation>
    <scope>NUCLEOTIDE SEQUENCE</scope>
    <source>
        <strain evidence="1">78183</strain>
    </source>
</reference>
<accession>A0A6N2M0A6</accession>
<organism evidence="1">
    <name type="scientific">Salix viminalis</name>
    <name type="common">Common osier</name>
    <name type="synonym">Basket willow</name>
    <dbReference type="NCBI Taxonomy" id="40686"/>
    <lineage>
        <taxon>Eukaryota</taxon>
        <taxon>Viridiplantae</taxon>
        <taxon>Streptophyta</taxon>
        <taxon>Embryophyta</taxon>
        <taxon>Tracheophyta</taxon>
        <taxon>Spermatophyta</taxon>
        <taxon>Magnoliopsida</taxon>
        <taxon>eudicotyledons</taxon>
        <taxon>Gunneridae</taxon>
        <taxon>Pentapetalae</taxon>
        <taxon>rosids</taxon>
        <taxon>fabids</taxon>
        <taxon>Malpighiales</taxon>
        <taxon>Salicaceae</taxon>
        <taxon>Saliceae</taxon>
        <taxon>Salix</taxon>
    </lineage>
</organism>
<proteinExistence type="predicted"/>
<dbReference type="EMBL" id="CAADRP010001652">
    <property type="protein sequence ID" value="VFU46945.1"/>
    <property type="molecule type" value="Genomic_DNA"/>
</dbReference>
<sequence>MRANYNKRTSQQSPPPTPLLGAAIAFHFSQAAVHGNTVGFCLSGLYVVIQADAAKDTAPSLEILEDQKGVLCGMGHHSGMMNQVLSLREFLVAVQSLVKMGLDFWL</sequence>
<gene>
    <name evidence="1" type="ORF">SVIM_LOCUS300127</name>
</gene>
<protein>
    <submittedName>
        <fullName evidence="1">Uncharacterized protein</fullName>
    </submittedName>
</protein>
<name>A0A6N2M0A6_SALVM</name>
<evidence type="ECO:0000313" key="1">
    <source>
        <dbReference type="EMBL" id="VFU46945.1"/>
    </source>
</evidence>